<dbReference type="Proteomes" id="UP000218366">
    <property type="component" value="Unassembled WGS sequence"/>
</dbReference>
<feature type="compositionally biased region" description="Pro residues" evidence="4">
    <location>
        <begin position="692"/>
        <end position="703"/>
    </location>
</feature>
<dbReference type="InterPro" id="IPR036156">
    <property type="entry name" value="Beta-gal/glucu_dom_sf"/>
</dbReference>
<dbReference type="AlphaFoldDB" id="A0A2A4B270"/>
<dbReference type="InterPro" id="IPR051913">
    <property type="entry name" value="GH2_Domain-Containing"/>
</dbReference>
<keyword evidence="2 9" id="KW-0378">Hydrolase</keyword>
<feature type="domain" description="Glycosyl hydrolases family 2 sugar binding" evidence="8">
    <location>
        <begin position="57"/>
        <end position="177"/>
    </location>
</feature>
<dbReference type="GO" id="GO:0004553">
    <property type="term" value="F:hydrolase activity, hydrolyzing O-glycosyl compounds"/>
    <property type="evidence" value="ECO:0007669"/>
    <property type="project" value="InterPro"/>
</dbReference>
<dbReference type="PRINTS" id="PR00132">
    <property type="entry name" value="GLHYDRLASE2"/>
</dbReference>
<evidence type="ECO:0000256" key="2">
    <source>
        <dbReference type="ARBA" id="ARBA00022801"/>
    </source>
</evidence>
<proteinExistence type="inferred from homology"/>
<dbReference type="InterPro" id="IPR006101">
    <property type="entry name" value="Glyco_hydro_2"/>
</dbReference>
<feature type="chain" id="PRO_5013105061" evidence="5">
    <location>
        <begin position="23"/>
        <end position="703"/>
    </location>
</feature>
<feature type="domain" description="Glycoside hydrolase family 2 catalytic" evidence="7">
    <location>
        <begin position="301"/>
        <end position="502"/>
    </location>
</feature>
<evidence type="ECO:0000313" key="9">
    <source>
        <dbReference type="EMBL" id="PCD01784.1"/>
    </source>
</evidence>
<evidence type="ECO:0000256" key="3">
    <source>
        <dbReference type="ARBA" id="ARBA00023295"/>
    </source>
</evidence>
<evidence type="ECO:0000259" key="6">
    <source>
        <dbReference type="Pfam" id="PF00703"/>
    </source>
</evidence>
<gene>
    <name evidence="9" type="ORF">COC42_16920</name>
</gene>
<feature type="domain" description="Glycoside hydrolase family 2 immunoglobulin-like beta-sandwich" evidence="6">
    <location>
        <begin position="199"/>
        <end position="292"/>
    </location>
</feature>
<dbReference type="OrthoDB" id="9758603at2"/>
<keyword evidence="10" id="KW-1185">Reference proteome</keyword>
<comment type="caution">
    <text evidence="9">The sequence shown here is derived from an EMBL/GenBank/DDBJ whole genome shotgun (WGS) entry which is preliminary data.</text>
</comment>
<protein>
    <submittedName>
        <fullName evidence="9">Glycoside hydrolase family 2</fullName>
    </submittedName>
</protein>
<dbReference type="Pfam" id="PF02837">
    <property type="entry name" value="Glyco_hydro_2_N"/>
    <property type="match status" value="1"/>
</dbReference>
<keyword evidence="3" id="KW-0326">Glycosidase</keyword>
<dbReference type="Gene3D" id="2.60.40.10">
    <property type="entry name" value="Immunoglobulins"/>
    <property type="match status" value="2"/>
</dbReference>
<dbReference type="InterPro" id="IPR006104">
    <property type="entry name" value="Glyco_hydro_2_N"/>
</dbReference>
<reference evidence="9 10" key="1">
    <citation type="submission" date="2017-09" db="EMBL/GenBank/DDBJ databases">
        <title>Sphingomonas spermidinifaciens 9NM-10, whole genome shotgun sequence.</title>
        <authorList>
            <person name="Feng G."/>
            <person name="Zhu H."/>
        </authorList>
    </citation>
    <scope>NUCLEOTIDE SEQUENCE [LARGE SCALE GENOMIC DNA]</scope>
    <source>
        <strain evidence="9 10">9NM-10</strain>
    </source>
</reference>
<dbReference type="InterPro" id="IPR006102">
    <property type="entry name" value="Ig-like_GH2"/>
</dbReference>
<organism evidence="9 10">
    <name type="scientific">Sphingomonas spermidinifaciens</name>
    <dbReference type="NCBI Taxonomy" id="1141889"/>
    <lineage>
        <taxon>Bacteria</taxon>
        <taxon>Pseudomonadati</taxon>
        <taxon>Pseudomonadota</taxon>
        <taxon>Alphaproteobacteria</taxon>
        <taxon>Sphingomonadales</taxon>
        <taxon>Sphingomonadaceae</taxon>
        <taxon>Sphingomonas</taxon>
    </lineage>
</organism>
<dbReference type="Gene3D" id="3.20.20.80">
    <property type="entry name" value="Glycosidases"/>
    <property type="match status" value="1"/>
</dbReference>
<dbReference type="InterPro" id="IPR013783">
    <property type="entry name" value="Ig-like_fold"/>
</dbReference>
<evidence type="ECO:0000256" key="4">
    <source>
        <dbReference type="SAM" id="MobiDB-lite"/>
    </source>
</evidence>
<name>A0A2A4B270_9SPHN</name>
<dbReference type="SUPFAM" id="SSF49785">
    <property type="entry name" value="Galactose-binding domain-like"/>
    <property type="match status" value="1"/>
</dbReference>
<dbReference type="PANTHER" id="PTHR42732">
    <property type="entry name" value="BETA-GALACTOSIDASE"/>
    <property type="match status" value="1"/>
</dbReference>
<dbReference type="SUPFAM" id="SSF49303">
    <property type="entry name" value="beta-Galactosidase/glucuronidase domain"/>
    <property type="match status" value="1"/>
</dbReference>
<comment type="similarity">
    <text evidence="1">Belongs to the glycosyl hydrolase 2 family.</text>
</comment>
<evidence type="ECO:0000259" key="7">
    <source>
        <dbReference type="Pfam" id="PF02836"/>
    </source>
</evidence>
<evidence type="ECO:0000256" key="1">
    <source>
        <dbReference type="ARBA" id="ARBA00007401"/>
    </source>
</evidence>
<dbReference type="Pfam" id="PF00703">
    <property type="entry name" value="Glyco_hydro_2"/>
    <property type="match status" value="1"/>
</dbReference>
<evidence type="ECO:0000313" key="10">
    <source>
        <dbReference type="Proteomes" id="UP000218366"/>
    </source>
</evidence>
<dbReference type="EMBL" id="NWMW01000003">
    <property type="protein sequence ID" value="PCD01784.1"/>
    <property type="molecule type" value="Genomic_DNA"/>
</dbReference>
<dbReference type="Gene3D" id="2.60.120.260">
    <property type="entry name" value="Galactose-binding domain-like"/>
    <property type="match status" value="1"/>
</dbReference>
<dbReference type="InterPro" id="IPR006103">
    <property type="entry name" value="Glyco_hydro_2_cat"/>
</dbReference>
<dbReference type="PANTHER" id="PTHR42732:SF1">
    <property type="entry name" value="BETA-MANNOSIDASE"/>
    <property type="match status" value="1"/>
</dbReference>
<sequence>MRFSWALWLVALLILTTSAARAADKRSTTSLDAGWRFQRGEVPGAAAPATDHSDWAQVTLPHSFNGADGDDGGGYYRGPGWYRRVLDLAAVPEGRRLWLQFDGAALATDLWVNGRHVGRHEGGHAAFRFDVTGVLRPGRNLIAVRSDNSRLPHVAPLGGDFTVFGGLYRHVWLVEVPELHVDLADHGGPGVSVRTLSLGDAAATVGVTVRVRNDGDRARRVPVGAAVLEAGGAAVAASSRTVRIPPGATVPVTLDLRISRPRRWNGRADPYLYTIAARVAGADEVRVPLGLRSTAFDPERGFLLNGRPYPLRGVNLFHPGRPGRGLAVTDAEIVDDIATMEEMGATALRFVHFQHPPAAYEEADRRGLIVWTEIGLNGIVDPGEPFLDNVTTQLRELIRQTRNHPSIALWGLGNEVYATTPEVTRILRAVQAVARAEDASRPTVYAHCCQADDDDKARISDVAAFNRYFGWYPGQAGDIGSWADGYRAANPERPFLVGEYGAGGSIRHQQLPPPAENRPESGWHPEQAQTAYHVANWRQLAARRYLGGSFIWVAFDLASDGRGEGDRPGINDKGLVTYDRAIRKDAYHWYRANWSAAPMVHLTDRRLDRRAEAATDLRAFTNAATAMLKVNGRSVGTVAVEDHIARWPGVALAMGANTIEVEAGGVRDRMTIIRISPSKAGASTVPSVVPARPNPPGDKPPGQ</sequence>
<dbReference type="RefSeq" id="WP_141395883.1">
    <property type="nucleotide sequence ID" value="NZ_NWMW01000003.1"/>
</dbReference>
<dbReference type="InterPro" id="IPR017853">
    <property type="entry name" value="GH"/>
</dbReference>
<feature type="signal peptide" evidence="5">
    <location>
        <begin position="1"/>
        <end position="22"/>
    </location>
</feature>
<dbReference type="SUPFAM" id="SSF51445">
    <property type="entry name" value="(Trans)glycosidases"/>
    <property type="match status" value="1"/>
</dbReference>
<keyword evidence="5" id="KW-0732">Signal</keyword>
<dbReference type="Pfam" id="PF02836">
    <property type="entry name" value="Glyco_hydro_2_C"/>
    <property type="match status" value="1"/>
</dbReference>
<feature type="region of interest" description="Disordered" evidence="4">
    <location>
        <begin position="680"/>
        <end position="703"/>
    </location>
</feature>
<dbReference type="GO" id="GO:0005975">
    <property type="term" value="P:carbohydrate metabolic process"/>
    <property type="evidence" value="ECO:0007669"/>
    <property type="project" value="InterPro"/>
</dbReference>
<evidence type="ECO:0000256" key="5">
    <source>
        <dbReference type="SAM" id="SignalP"/>
    </source>
</evidence>
<evidence type="ECO:0000259" key="8">
    <source>
        <dbReference type="Pfam" id="PF02837"/>
    </source>
</evidence>
<accession>A0A2A4B270</accession>
<dbReference type="InterPro" id="IPR008979">
    <property type="entry name" value="Galactose-bd-like_sf"/>
</dbReference>